<dbReference type="OrthoDB" id="6752799at2759"/>
<proteinExistence type="predicted"/>
<evidence type="ECO:0000313" key="2">
    <source>
        <dbReference type="Proteomes" id="UP001152646"/>
    </source>
</evidence>
<dbReference type="AlphaFoldDB" id="A0A9W4JIY7"/>
<gene>
    <name evidence="1" type="ORF">PSALAMII_LOCUS7342</name>
</gene>
<evidence type="ECO:0000313" key="1">
    <source>
        <dbReference type="EMBL" id="CAG8393642.1"/>
    </source>
</evidence>
<name>A0A9W4JIY7_9EURO</name>
<comment type="caution">
    <text evidence="1">The sequence shown here is derived from an EMBL/GenBank/DDBJ whole genome shotgun (WGS) entry which is preliminary data.</text>
</comment>
<reference evidence="1" key="1">
    <citation type="submission" date="2021-07" db="EMBL/GenBank/DDBJ databases">
        <authorList>
            <person name="Branca A.L. A."/>
        </authorList>
    </citation>
    <scope>NUCLEOTIDE SEQUENCE</scope>
</reference>
<protein>
    <submittedName>
        <fullName evidence="1">Uncharacterized protein</fullName>
    </submittedName>
</protein>
<accession>A0A9W4JIY7</accession>
<organism evidence="1 2">
    <name type="scientific">Penicillium salamii</name>
    <dbReference type="NCBI Taxonomy" id="1612424"/>
    <lineage>
        <taxon>Eukaryota</taxon>
        <taxon>Fungi</taxon>
        <taxon>Dikarya</taxon>
        <taxon>Ascomycota</taxon>
        <taxon>Pezizomycotina</taxon>
        <taxon>Eurotiomycetes</taxon>
        <taxon>Eurotiomycetidae</taxon>
        <taxon>Eurotiales</taxon>
        <taxon>Aspergillaceae</taxon>
        <taxon>Penicillium</taxon>
    </lineage>
</organism>
<sequence>MPPKSITTKITNKASILQPEYDHTAVGDILEWSQSISVSQPAQLYTHITPPTSLPPRPNFNLTISGRHNCGPHTTHQLLLVLSYLFISSMLPIDLKALWKVIYRHDPILANIELQTRYILFIIGQYTSPHSKYYQQTFLAFDPILLPKILTLLNKAEDITYSTEQNQLTNIERYLDRSKLTDLQTNPTFNTSTANLTLRLANIFTSLTLDRLDAAFQTICEIQQSKADKVVTIEMIHIKSFEEVYKLNRISKSL</sequence>
<dbReference type="EMBL" id="CAJVPA010000196">
    <property type="protein sequence ID" value="CAG8393642.1"/>
    <property type="molecule type" value="Genomic_DNA"/>
</dbReference>
<dbReference type="Proteomes" id="UP001152646">
    <property type="component" value="Unassembled WGS sequence"/>
</dbReference>